<evidence type="ECO:0000313" key="3">
    <source>
        <dbReference type="Proteomes" id="UP000185911"/>
    </source>
</evidence>
<evidence type="ECO:0000313" key="2">
    <source>
        <dbReference type="EMBL" id="OLP06737.1"/>
    </source>
</evidence>
<dbReference type="EMBL" id="MSYM01000013">
    <property type="protein sequence ID" value="OLP06737.1"/>
    <property type="molecule type" value="Genomic_DNA"/>
</dbReference>
<proteinExistence type="predicted"/>
<organism evidence="2 3">
    <name type="scientific">Rhodoferax antarcticus ANT.BR</name>
    <dbReference type="NCBI Taxonomy" id="1111071"/>
    <lineage>
        <taxon>Bacteria</taxon>
        <taxon>Pseudomonadati</taxon>
        <taxon>Pseudomonadota</taxon>
        <taxon>Betaproteobacteria</taxon>
        <taxon>Burkholderiales</taxon>
        <taxon>Comamonadaceae</taxon>
        <taxon>Rhodoferax</taxon>
    </lineage>
</organism>
<dbReference type="Gene3D" id="2.40.128.270">
    <property type="match status" value="1"/>
</dbReference>
<feature type="domain" description="DUF306" evidence="1">
    <location>
        <begin position="4"/>
        <end position="74"/>
    </location>
</feature>
<dbReference type="Proteomes" id="UP000185911">
    <property type="component" value="Unassembled WGS sequence"/>
</dbReference>
<dbReference type="Pfam" id="PF03724">
    <property type="entry name" value="META"/>
    <property type="match status" value="1"/>
</dbReference>
<dbReference type="PANTHER" id="PTHR35535">
    <property type="entry name" value="HEAT SHOCK PROTEIN HSLJ"/>
    <property type="match status" value="1"/>
</dbReference>
<dbReference type="InterPro" id="IPR005184">
    <property type="entry name" value="DUF306_Meta_HslJ"/>
</dbReference>
<sequence length="79" mass="8600">MQDLAASATCNRILGSYQSDGKRLTIAPAGTTMMACPEALMNQERKLLDLLPTVKSYRIDETGALVLTTANKTTIKARR</sequence>
<protein>
    <recommendedName>
        <fullName evidence="1">DUF306 domain-containing protein</fullName>
    </recommendedName>
</protein>
<comment type="caution">
    <text evidence="2">The sequence shown here is derived from an EMBL/GenBank/DDBJ whole genome shotgun (WGS) entry which is preliminary data.</text>
</comment>
<accession>A0A1Q8YFG3</accession>
<dbReference type="InterPro" id="IPR053147">
    <property type="entry name" value="Hsp_HslJ-like"/>
</dbReference>
<dbReference type="InterPro" id="IPR038670">
    <property type="entry name" value="HslJ-like_sf"/>
</dbReference>
<dbReference type="RefSeq" id="WP_075587103.1">
    <property type="nucleotide sequence ID" value="NZ_MSYM01000013.1"/>
</dbReference>
<keyword evidence="3" id="KW-1185">Reference proteome</keyword>
<dbReference type="AlphaFoldDB" id="A0A1Q8YFG3"/>
<evidence type="ECO:0000259" key="1">
    <source>
        <dbReference type="Pfam" id="PF03724"/>
    </source>
</evidence>
<dbReference type="PANTHER" id="PTHR35535:SF1">
    <property type="entry name" value="HEAT SHOCK PROTEIN HSLJ"/>
    <property type="match status" value="1"/>
</dbReference>
<gene>
    <name evidence="2" type="ORF">BLL52_2977</name>
</gene>
<name>A0A1Q8YFG3_9BURK</name>
<dbReference type="STRING" id="81479.RA876_08880"/>
<reference evidence="2 3" key="1">
    <citation type="submission" date="2017-01" db="EMBL/GenBank/DDBJ databases">
        <title>Genome sequence of Rhodoferax antarcticus ANT.BR, a psychrophilic purple nonsulfur bacterium from an Antarctic microbial mat.</title>
        <authorList>
            <person name="Baker J."/>
            <person name="Riester C."/>
            <person name="Skinner B."/>
            <person name="Newell A."/>
            <person name="Swingley W."/>
            <person name="Madigan M."/>
            <person name="Jung D."/>
            <person name="Asao M."/>
            <person name="Chen M."/>
            <person name="Loughlin P."/>
            <person name="Pan H."/>
            <person name="Lin S."/>
            <person name="Li N."/>
            <person name="Shaw J."/>
            <person name="Prado M."/>
            <person name="Sherman C."/>
            <person name="Li X."/>
            <person name="Tang J."/>
            <person name="Blankenship R."/>
            <person name="Zhao T."/>
            <person name="Touchman J."/>
            <person name="Sattley M."/>
        </authorList>
    </citation>
    <scope>NUCLEOTIDE SEQUENCE [LARGE SCALE GENOMIC DNA]</scope>
    <source>
        <strain evidence="2 3">ANT.BR</strain>
    </source>
</reference>